<dbReference type="Pfam" id="PF00092">
    <property type="entry name" value="VWA"/>
    <property type="match status" value="1"/>
</dbReference>
<dbReference type="SMART" id="SM00327">
    <property type="entry name" value="VWA"/>
    <property type="match status" value="1"/>
</dbReference>
<dbReference type="InterPro" id="IPR036465">
    <property type="entry name" value="vWFA_dom_sf"/>
</dbReference>
<evidence type="ECO:0000313" key="3">
    <source>
        <dbReference type="EMBL" id="OQO95035.1"/>
    </source>
</evidence>
<keyword evidence="1" id="KW-1133">Transmembrane helix</keyword>
<protein>
    <recommendedName>
        <fullName evidence="2">VWFA domain-containing protein</fullName>
    </recommendedName>
</protein>
<proteinExistence type="predicted"/>
<dbReference type="EMBL" id="MWIH01000002">
    <property type="protein sequence ID" value="OQO95035.1"/>
    <property type="molecule type" value="Genomic_DNA"/>
</dbReference>
<gene>
    <name evidence="3" type="ORF">B1813_02970</name>
</gene>
<dbReference type="PROSITE" id="PS50234">
    <property type="entry name" value="VWFA"/>
    <property type="match status" value="1"/>
</dbReference>
<dbReference type="Proteomes" id="UP000192591">
    <property type="component" value="Unassembled WGS sequence"/>
</dbReference>
<dbReference type="InterPro" id="IPR051266">
    <property type="entry name" value="CLCR"/>
</dbReference>
<dbReference type="PROSITE" id="PS51257">
    <property type="entry name" value="PROKAR_LIPOPROTEIN"/>
    <property type="match status" value="1"/>
</dbReference>
<accession>A0A1V9AD36</accession>
<evidence type="ECO:0000313" key="4">
    <source>
        <dbReference type="Proteomes" id="UP000192591"/>
    </source>
</evidence>
<keyword evidence="4" id="KW-1185">Reference proteome</keyword>
<dbReference type="InterPro" id="IPR002035">
    <property type="entry name" value="VWF_A"/>
</dbReference>
<organism evidence="3 4">
    <name type="scientific">Saccharomonospora piscinae</name>
    <dbReference type="NCBI Taxonomy" id="687388"/>
    <lineage>
        <taxon>Bacteria</taxon>
        <taxon>Bacillati</taxon>
        <taxon>Actinomycetota</taxon>
        <taxon>Actinomycetes</taxon>
        <taxon>Pseudonocardiales</taxon>
        <taxon>Pseudonocardiaceae</taxon>
        <taxon>Saccharomonospora</taxon>
    </lineage>
</organism>
<keyword evidence="1" id="KW-0472">Membrane</keyword>
<name>A0A1V9AD36_SACPI</name>
<dbReference type="PANTHER" id="PTHR10579">
    <property type="entry name" value="CALCIUM-ACTIVATED CHLORIDE CHANNEL REGULATOR"/>
    <property type="match status" value="1"/>
</dbReference>
<comment type="caution">
    <text evidence="3">The sequence shown here is derived from an EMBL/GenBank/DDBJ whole genome shotgun (WGS) entry which is preliminary data.</text>
</comment>
<dbReference type="STRING" id="1962155.B1813_02970"/>
<dbReference type="PANTHER" id="PTHR10579:SF43">
    <property type="entry name" value="ZINC FINGER (C3HC4-TYPE RING FINGER) FAMILY PROTEIN"/>
    <property type="match status" value="1"/>
</dbReference>
<dbReference type="AlphaFoldDB" id="A0A1V9AD36"/>
<dbReference type="SUPFAM" id="SSF53300">
    <property type="entry name" value="vWA-like"/>
    <property type="match status" value="1"/>
</dbReference>
<dbReference type="Pfam" id="PF13531">
    <property type="entry name" value="SBP_bac_11"/>
    <property type="match status" value="1"/>
</dbReference>
<reference evidence="3 4" key="1">
    <citation type="submission" date="2017-02" db="EMBL/GenBank/DDBJ databases">
        <title>Draft genome of Saccharomonospora sp. 154.</title>
        <authorList>
            <person name="Alonso-Carmona G.S."/>
            <person name="De La Haba R."/>
            <person name="Vera-Gargallo B."/>
            <person name="Sandoval-Trujillo A.H."/>
            <person name="Ramirez-Duran N."/>
            <person name="Ventosa A."/>
        </authorList>
    </citation>
    <scope>NUCLEOTIDE SEQUENCE [LARGE SCALE GENOMIC DNA]</scope>
    <source>
        <strain evidence="3 4">LRS4.154</strain>
    </source>
</reference>
<sequence length="594" mass="64701">MGQGVVRLGTRRTAPLAAGSLVGACLVIAAALLPTRAPSVDFSDCVTLDVSVSTEKGDLVEEMAERYNDEQRVIGDRCAHVETDKLTSGTASEELATGWDEQATGAPKPDVWLPSSSLWAQLLEHRTGEDLVSGEEKSVTTSPLVIAMPEKMARALGWPEVDLGWSDLRDLANNPDWGERGHPEWGRFAMGKDNPYHSTSGLAATIATYYAATRDRGGFSEHAVSRDAEVQAFVRQVESSVAHYATDSVVFLGNAYTEDQKGSDKPYISAMITQEQMTYLYNAGAPTGDPADLNTQPPPNDPLVAIHPADGTVMIDHPYLVLAGTSGHTREVAADFRDYLLAEEQQAAFVEHGFRDSEGRTSEKVATSVGTTAQRSVDSIDLPSAKLVKTMLDRWRTYRLRADVLLVLDESASMKETSDPRATESVSKLELLESAVQRGLDLLDNDDRVALWTFSTGPDYTRRMPMSPVGEVRDELSHVVRDDLRGTGNTALYNTTHAAHEMMRENLDPGRVNAIVLLTDGHDTVRGGVSRDELLDSIDAEHLDTSVRIFTIAYGRDADVEALEAIATRSKAAAYEARDPSDIDQVFVSALSNF</sequence>
<feature type="transmembrane region" description="Helical" evidence="1">
    <location>
        <begin position="12"/>
        <end position="33"/>
    </location>
</feature>
<feature type="domain" description="VWFA" evidence="2">
    <location>
        <begin position="403"/>
        <end position="591"/>
    </location>
</feature>
<dbReference type="Gene3D" id="3.40.50.410">
    <property type="entry name" value="von Willebrand factor, type A domain"/>
    <property type="match status" value="1"/>
</dbReference>
<dbReference type="SUPFAM" id="SSF53850">
    <property type="entry name" value="Periplasmic binding protein-like II"/>
    <property type="match status" value="1"/>
</dbReference>
<keyword evidence="1" id="KW-0812">Transmembrane</keyword>
<evidence type="ECO:0000256" key="1">
    <source>
        <dbReference type="SAM" id="Phobius"/>
    </source>
</evidence>
<evidence type="ECO:0000259" key="2">
    <source>
        <dbReference type="PROSITE" id="PS50234"/>
    </source>
</evidence>